<sequence>MALECINSSAGTKLNADAWVCTSVRQPRHLYANRSQKDNGQLRTFILMWLKVDASLEQLKD</sequence>
<dbReference type="EMBL" id="CAJHJT010000001">
    <property type="protein sequence ID" value="CAD6994649.1"/>
    <property type="molecule type" value="Genomic_DNA"/>
</dbReference>
<accession>A0A811U711</accession>
<evidence type="ECO:0000313" key="2">
    <source>
        <dbReference type="Proteomes" id="UP000606786"/>
    </source>
</evidence>
<proteinExistence type="predicted"/>
<organism evidence="1 2">
    <name type="scientific">Ceratitis capitata</name>
    <name type="common">Mediterranean fruit fly</name>
    <name type="synonym">Tephritis capitata</name>
    <dbReference type="NCBI Taxonomy" id="7213"/>
    <lineage>
        <taxon>Eukaryota</taxon>
        <taxon>Metazoa</taxon>
        <taxon>Ecdysozoa</taxon>
        <taxon>Arthropoda</taxon>
        <taxon>Hexapoda</taxon>
        <taxon>Insecta</taxon>
        <taxon>Pterygota</taxon>
        <taxon>Neoptera</taxon>
        <taxon>Endopterygota</taxon>
        <taxon>Diptera</taxon>
        <taxon>Brachycera</taxon>
        <taxon>Muscomorpha</taxon>
        <taxon>Tephritoidea</taxon>
        <taxon>Tephritidae</taxon>
        <taxon>Ceratitis</taxon>
        <taxon>Ceratitis</taxon>
    </lineage>
</organism>
<keyword evidence="2" id="KW-1185">Reference proteome</keyword>
<comment type="caution">
    <text evidence="1">The sequence shown here is derived from an EMBL/GenBank/DDBJ whole genome shotgun (WGS) entry which is preliminary data.</text>
</comment>
<dbReference type="AlphaFoldDB" id="A0A811U711"/>
<name>A0A811U711_CERCA</name>
<dbReference type="Proteomes" id="UP000606786">
    <property type="component" value="Unassembled WGS sequence"/>
</dbReference>
<evidence type="ECO:0000313" key="1">
    <source>
        <dbReference type="EMBL" id="CAD6994649.1"/>
    </source>
</evidence>
<gene>
    <name evidence="1" type="ORF">CCAP1982_LOCUS3384</name>
</gene>
<reference evidence="1" key="1">
    <citation type="submission" date="2020-11" db="EMBL/GenBank/DDBJ databases">
        <authorList>
            <person name="Whitehead M."/>
        </authorList>
    </citation>
    <scope>NUCLEOTIDE SEQUENCE</scope>
    <source>
        <strain evidence="1">EGII</strain>
    </source>
</reference>
<protein>
    <submittedName>
        <fullName evidence="1">(Mediterranean fruit fly) hypothetical protein</fullName>
    </submittedName>
</protein>